<accession>A0A8S5PZ31</accession>
<evidence type="ECO:0000313" key="2">
    <source>
        <dbReference type="EMBL" id="DAE11653.1"/>
    </source>
</evidence>
<proteinExistence type="predicted"/>
<keyword evidence="1" id="KW-1133">Transmembrane helix</keyword>
<organism evidence="2">
    <name type="scientific">Siphoviridae sp. ct2vX3</name>
    <dbReference type="NCBI Taxonomy" id="2825318"/>
    <lineage>
        <taxon>Viruses</taxon>
        <taxon>Duplodnaviria</taxon>
        <taxon>Heunggongvirae</taxon>
        <taxon>Uroviricota</taxon>
        <taxon>Caudoviricetes</taxon>
    </lineage>
</organism>
<protein>
    <submittedName>
        <fullName evidence="2">Uncharacterized protein</fullName>
    </submittedName>
</protein>
<evidence type="ECO:0000256" key="1">
    <source>
        <dbReference type="SAM" id="Phobius"/>
    </source>
</evidence>
<keyword evidence="1" id="KW-0812">Transmembrane</keyword>
<name>A0A8S5PZ31_9CAUD</name>
<reference evidence="2" key="1">
    <citation type="journal article" date="2021" name="Proc. Natl. Acad. Sci. U.S.A.">
        <title>A Catalog of Tens of Thousands of Viruses from Human Metagenomes Reveals Hidden Associations with Chronic Diseases.</title>
        <authorList>
            <person name="Tisza M.J."/>
            <person name="Buck C.B."/>
        </authorList>
    </citation>
    <scope>NUCLEOTIDE SEQUENCE</scope>
    <source>
        <strain evidence="2">Ct2vX3</strain>
    </source>
</reference>
<feature type="transmembrane region" description="Helical" evidence="1">
    <location>
        <begin position="6"/>
        <end position="24"/>
    </location>
</feature>
<keyword evidence="1" id="KW-0472">Membrane</keyword>
<sequence>MIIIFSLVFLRILRIILMFMKFLMRQVNL</sequence>
<dbReference type="EMBL" id="BK015535">
    <property type="protein sequence ID" value="DAE11653.1"/>
    <property type="molecule type" value="Genomic_DNA"/>
</dbReference>